<dbReference type="GO" id="GO:0016746">
    <property type="term" value="F:acyltransferase activity"/>
    <property type="evidence" value="ECO:0007669"/>
    <property type="project" value="UniProtKB-KW"/>
</dbReference>
<feature type="compositionally biased region" description="Basic and acidic residues" evidence="1">
    <location>
        <begin position="1"/>
        <end position="10"/>
    </location>
</feature>
<dbReference type="Pfam" id="PF01757">
    <property type="entry name" value="Acyl_transf_3"/>
    <property type="match status" value="1"/>
</dbReference>
<feature type="transmembrane region" description="Helical" evidence="2">
    <location>
        <begin position="125"/>
        <end position="144"/>
    </location>
</feature>
<feature type="transmembrane region" description="Helical" evidence="2">
    <location>
        <begin position="280"/>
        <end position="299"/>
    </location>
</feature>
<dbReference type="InterPro" id="IPR002656">
    <property type="entry name" value="Acyl_transf_3_dom"/>
</dbReference>
<name>A0ABV1K9N5_9PSEU</name>
<dbReference type="PANTHER" id="PTHR23028:SF53">
    <property type="entry name" value="ACYL_TRANSF_3 DOMAIN-CONTAINING PROTEIN"/>
    <property type="match status" value="1"/>
</dbReference>
<feature type="compositionally biased region" description="Low complexity" evidence="1">
    <location>
        <begin position="722"/>
        <end position="748"/>
    </location>
</feature>
<feature type="region of interest" description="Disordered" evidence="1">
    <location>
        <begin position="1"/>
        <end position="39"/>
    </location>
</feature>
<evidence type="ECO:0000259" key="3">
    <source>
        <dbReference type="Pfam" id="PF01757"/>
    </source>
</evidence>
<feature type="transmembrane region" description="Helical" evidence="2">
    <location>
        <begin position="193"/>
        <end position="213"/>
    </location>
</feature>
<keyword evidence="2" id="KW-0812">Transmembrane</keyword>
<feature type="transmembrane region" description="Helical" evidence="2">
    <location>
        <begin position="248"/>
        <end position="268"/>
    </location>
</feature>
<evidence type="ECO:0000256" key="1">
    <source>
        <dbReference type="SAM" id="MobiDB-lite"/>
    </source>
</evidence>
<comment type="caution">
    <text evidence="4">The sequence shown here is derived from an EMBL/GenBank/DDBJ whole genome shotgun (WGS) entry which is preliminary data.</text>
</comment>
<proteinExistence type="predicted"/>
<protein>
    <submittedName>
        <fullName evidence="4">Acyltransferase family protein</fullName>
    </submittedName>
</protein>
<accession>A0ABV1K9N5</accession>
<keyword evidence="5" id="KW-1185">Reference proteome</keyword>
<sequence length="947" mass="97080">MSIRTSERPASEPAVAAGPGVARTTLDRGGRPGGGSPAGRGEVHALTGLRLLAALWVVAFHFHFTPLAGVAVVSDWLGPLVTEGALGVDLFFVLSGFVIAWTYLEQLGPRLRARDAGEFVWARVARMWPAYAVVFHLFGVWLVARALFGSGDEIAYQAVQPELSVGAWLEQVFLVQMWTQPYLDGASWVGPTWSVSAEWLAYLLFPLLAVVFFRLRRLPAVVLAAGSLLCLTPIAAAFVVVGSPYYPYSWLVRILCGFSAGVLAMLAVRRMRETERVRAAASSTATVAAAAVPFVLLAGGVHGGGLHGLAVLLFPVLIGALALADRGPVHHLLTRPSVVHGGRISYALYLVHIPMFEIFWLLSDSGVLPAGGETGHLIALTVFVGTLPVAHLLYTLVEQPARRWMRGLPSRAAAAPARPTAAPAQVETAPPAYVDTEAARQDPVTSALPVAVTREHTAVDSSVDGCVRRPVTTDDARVDPETAVLPRIDDEPVPEALPVQAGRGPGGRTEPARDVVPAGADPVDAEPAPVGVAGAATAVPSPVASGWAPAGPVPAQQVPDGVVAAPHAPDGVVAAPHAPAEVQVVAENAAWPVVSGWAPDPSLVADPAPAGWFEPAAPVVAEAVPVAPIAPAPVPVAPVAAGPAPAAPVAGEPVRVAPVTARSVPDAPVVAEPVPVPAVPARTAPVVPGARPAPAVTEPRPTPAVTGAGPAAVVPVVTGSVPGGAAEPGRGGAAEPAPGGVAPAGPVAEPEPNPPASEPQPAEPEIVPVLPLPTSPVRTPRHVEEPAAPAAAETGLDIDLDGVPDDTTRRILRRLAVARAAGSGDRADQGLCADLVATALLRDRRFGDDVLVDGPGVSTGAHRIERLRELQVAARELAGEGDGRGGVVPAPRALRSAAALPGTRTGVEHCGRAARRRDDAHGSAATPIVAASAAAARRRRKRPAHGA</sequence>
<dbReference type="PANTHER" id="PTHR23028">
    <property type="entry name" value="ACETYLTRANSFERASE"/>
    <property type="match status" value="1"/>
</dbReference>
<feature type="region of interest" description="Disordered" evidence="1">
    <location>
        <begin position="688"/>
        <end position="707"/>
    </location>
</feature>
<organism evidence="4 5">
    <name type="scientific">Pseudonocardia nematodicida</name>
    <dbReference type="NCBI Taxonomy" id="1206997"/>
    <lineage>
        <taxon>Bacteria</taxon>
        <taxon>Bacillati</taxon>
        <taxon>Actinomycetota</taxon>
        <taxon>Actinomycetes</taxon>
        <taxon>Pseudonocardiales</taxon>
        <taxon>Pseudonocardiaceae</taxon>
        <taxon>Pseudonocardia</taxon>
    </lineage>
</organism>
<dbReference type="EMBL" id="JBEDNQ010000004">
    <property type="protein sequence ID" value="MEQ3551189.1"/>
    <property type="molecule type" value="Genomic_DNA"/>
</dbReference>
<keyword evidence="4" id="KW-0808">Transferase</keyword>
<feature type="transmembrane region" description="Helical" evidence="2">
    <location>
        <begin position="305"/>
        <end position="324"/>
    </location>
</feature>
<keyword evidence="2" id="KW-1133">Transmembrane helix</keyword>
<feature type="transmembrane region" description="Helical" evidence="2">
    <location>
        <begin position="220"/>
        <end position="242"/>
    </location>
</feature>
<feature type="region of interest" description="Disordered" evidence="1">
    <location>
        <begin position="722"/>
        <end position="768"/>
    </location>
</feature>
<dbReference type="RefSeq" id="WP_349298255.1">
    <property type="nucleotide sequence ID" value="NZ_JBEDNQ010000004.1"/>
</dbReference>
<evidence type="ECO:0000313" key="5">
    <source>
        <dbReference type="Proteomes" id="UP001494902"/>
    </source>
</evidence>
<feature type="transmembrane region" description="Helical" evidence="2">
    <location>
        <begin position="51"/>
        <end position="73"/>
    </location>
</feature>
<evidence type="ECO:0000313" key="4">
    <source>
        <dbReference type="EMBL" id="MEQ3551189.1"/>
    </source>
</evidence>
<dbReference type="InterPro" id="IPR050879">
    <property type="entry name" value="Acyltransferase_3"/>
</dbReference>
<keyword evidence="4" id="KW-0012">Acyltransferase</keyword>
<feature type="region of interest" description="Disordered" evidence="1">
    <location>
        <begin position="912"/>
        <end position="947"/>
    </location>
</feature>
<keyword evidence="2" id="KW-0472">Membrane</keyword>
<reference evidence="4 5" key="1">
    <citation type="submission" date="2024-03" db="EMBL/GenBank/DDBJ databases">
        <title>Draft genome sequence of Pseudonocardia nematodicida JCM 31783.</title>
        <authorList>
            <person name="Butdee W."/>
            <person name="Duangmal K."/>
        </authorList>
    </citation>
    <scope>NUCLEOTIDE SEQUENCE [LARGE SCALE GENOMIC DNA]</scope>
    <source>
        <strain evidence="4 5">JCM 31783</strain>
    </source>
</reference>
<feature type="compositionally biased region" description="Basic and acidic residues" evidence="1">
    <location>
        <begin position="912"/>
        <end position="921"/>
    </location>
</feature>
<feature type="transmembrane region" description="Helical" evidence="2">
    <location>
        <begin position="85"/>
        <end position="104"/>
    </location>
</feature>
<feature type="compositionally biased region" description="Low complexity" evidence="1">
    <location>
        <begin position="924"/>
        <end position="935"/>
    </location>
</feature>
<feature type="domain" description="Acyltransferase 3" evidence="3">
    <location>
        <begin position="44"/>
        <end position="394"/>
    </location>
</feature>
<evidence type="ECO:0000256" key="2">
    <source>
        <dbReference type="SAM" id="Phobius"/>
    </source>
</evidence>
<gene>
    <name evidence="4" type="ORF">WIS52_11975</name>
</gene>
<dbReference type="Proteomes" id="UP001494902">
    <property type="component" value="Unassembled WGS sequence"/>
</dbReference>
<feature type="compositionally biased region" description="Pro residues" evidence="1">
    <location>
        <begin position="749"/>
        <end position="762"/>
    </location>
</feature>
<feature type="transmembrane region" description="Helical" evidence="2">
    <location>
        <begin position="344"/>
        <end position="363"/>
    </location>
</feature>
<feature type="transmembrane region" description="Helical" evidence="2">
    <location>
        <begin position="375"/>
        <end position="397"/>
    </location>
</feature>
<feature type="compositionally biased region" description="Basic residues" evidence="1">
    <location>
        <begin position="936"/>
        <end position="947"/>
    </location>
</feature>